<protein>
    <submittedName>
        <fullName evidence="1">Uncharacterized protein</fullName>
    </submittedName>
</protein>
<sequence>MGLCLIIYFLESTQTYPRIRVFEKMVYPRIRMALIPIHVSI</sequence>
<dbReference type="EMBL" id="GBRH01262147">
    <property type="protein sequence ID" value="JAD35748.1"/>
    <property type="molecule type" value="Transcribed_RNA"/>
</dbReference>
<proteinExistence type="predicted"/>
<evidence type="ECO:0000313" key="1">
    <source>
        <dbReference type="EMBL" id="JAD35748.1"/>
    </source>
</evidence>
<organism evidence="1">
    <name type="scientific">Arundo donax</name>
    <name type="common">Giant reed</name>
    <name type="synonym">Donax arundinaceus</name>
    <dbReference type="NCBI Taxonomy" id="35708"/>
    <lineage>
        <taxon>Eukaryota</taxon>
        <taxon>Viridiplantae</taxon>
        <taxon>Streptophyta</taxon>
        <taxon>Embryophyta</taxon>
        <taxon>Tracheophyta</taxon>
        <taxon>Spermatophyta</taxon>
        <taxon>Magnoliopsida</taxon>
        <taxon>Liliopsida</taxon>
        <taxon>Poales</taxon>
        <taxon>Poaceae</taxon>
        <taxon>PACMAD clade</taxon>
        <taxon>Arundinoideae</taxon>
        <taxon>Arundineae</taxon>
        <taxon>Arundo</taxon>
    </lineage>
</organism>
<reference evidence="1" key="2">
    <citation type="journal article" date="2015" name="Data Brief">
        <title>Shoot transcriptome of the giant reed, Arundo donax.</title>
        <authorList>
            <person name="Barrero R.A."/>
            <person name="Guerrero F.D."/>
            <person name="Moolhuijzen P."/>
            <person name="Goolsby J.A."/>
            <person name="Tidwell J."/>
            <person name="Bellgard S.E."/>
            <person name="Bellgard M.I."/>
        </authorList>
    </citation>
    <scope>NUCLEOTIDE SEQUENCE</scope>
    <source>
        <tissue evidence="1">Shoot tissue taken approximately 20 cm above the soil surface</tissue>
    </source>
</reference>
<reference evidence="1" key="1">
    <citation type="submission" date="2014-09" db="EMBL/GenBank/DDBJ databases">
        <authorList>
            <person name="Magalhaes I.L.F."/>
            <person name="Oliveira U."/>
            <person name="Santos F.R."/>
            <person name="Vidigal T.H.D.A."/>
            <person name="Brescovit A.D."/>
            <person name="Santos A.J."/>
        </authorList>
    </citation>
    <scope>NUCLEOTIDE SEQUENCE</scope>
    <source>
        <tissue evidence="1">Shoot tissue taken approximately 20 cm above the soil surface</tissue>
    </source>
</reference>
<dbReference type="AlphaFoldDB" id="A0A0A8ZDL5"/>
<accession>A0A0A8ZDL5</accession>
<name>A0A0A8ZDL5_ARUDO</name>